<accession>A0ABN2YQ23</accession>
<evidence type="ECO:0000313" key="5">
    <source>
        <dbReference type="Proteomes" id="UP001501020"/>
    </source>
</evidence>
<evidence type="ECO:0000256" key="2">
    <source>
        <dbReference type="RuleBase" id="RU003749"/>
    </source>
</evidence>
<evidence type="ECO:0000259" key="3">
    <source>
        <dbReference type="PROSITE" id="PS50801"/>
    </source>
</evidence>
<comment type="caution">
    <text evidence="4">The sequence shown here is derived from an EMBL/GenBank/DDBJ whole genome shotgun (WGS) entry which is preliminary data.</text>
</comment>
<dbReference type="EMBL" id="BAAAMR010000014">
    <property type="protein sequence ID" value="GAA2129655.1"/>
    <property type="molecule type" value="Genomic_DNA"/>
</dbReference>
<feature type="domain" description="STAS" evidence="3">
    <location>
        <begin position="29"/>
        <end position="137"/>
    </location>
</feature>
<dbReference type="InterPro" id="IPR036513">
    <property type="entry name" value="STAS_dom_sf"/>
</dbReference>
<dbReference type="InterPro" id="IPR002645">
    <property type="entry name" value="STAS_dom"/>
</dbReference>
<dbReference type="InterPro" id="IPR003658">
    <property type="entry name" value="Anti-sigma_ant"/>
</dbReference>
<dbReference type="SUPFAM" id="SSF52091">
    <property type="entry name" value="SpoIIaa-like"/>
    <property type="match status" value="1"/>
</dbReference>
<dbReference type="Gene3D" id="3.30.750.24">
    <property type="entry name" value="STAS domain"/>
    <property type="match status" value="1"/>
</dbReference>
<dbReference type="Proteomes" id="UP001501020">
    <property type="component" value="Unassembled WGS sequence"/>
</dbReference>
<dbReference type="PANTHER" id="PTHR33495:SF2">
    <property type="entry name" value="ANTI-SIGMA FACTOR ANTAGONIST TM_1081-RELATED"/>
    <property type="match status" value="1"/>
</dbReference>
<dbReference type="PROSITE" id="PS50801">
    <property type="entry name" value="STAS"/>
    <property type="match status" value="1"/>
</dbReference>
<keyword evidence="5" id="KW-1185">Reference proteome</keyword>
<sequence length="142" mass="15501">MRARVRNPEESPESGLVPVGAGREVAMDFDISLMKDERCTLVRVQGDIDVVSRARFEEALFEVVDSGEPLVVDMRQVTFCDSTGLNAIVAANRRAGEHGTTVSLVALPPRVQRVFRITGIDKFVPIYDTLREAIGALPSATS</sequence>
<evidence type="ECO:0000313" key="4">
    <source>
        <dbReference type="EMBL" id="GAA2129655.1"/>
    </source>
</evidence>
<name>A0ABN2YQ23_9ACTN</name>
<organism evidence="4 5">
    <name type="scientific">Actinomadura napierensis</name>
    <dbReference type="NCBI Taxonomy" id="267854"/>
    <lineage>
        <taxon>Bacteria</taxon>
        <taxon>Bacillati</taxon>
        <taxon>Actinomycetota</taxon>
        <taxon>Actinomycetes</taxon>
        <taxon>Streptosporangiales</taxon>
        <taxon>Thermomonosporaceae</taxon>
        <taxon>Actinomadura</taxon>
    </lineage>
</organism>
<dbReference type="PANTHER" id="PTHR33495">
    <property type="entry name" value="ANTI-SIGMA FACTOR ANTAGONIST TM_1081-RELATED-RELATED"/>
    <property type="match status" value="1"/>
</dbReference>
<dbReference type="CDD" id="cd07043">
    <property type="entry name" value="STAS_anti-anti-sigma_factors"/>
    <property type="match status" value="1"/>
</dbReference>
<comment type="similarity">
    <text evidence="1 2">Belongs to the anti-sigma-factor antagonist family.</text>
</comment>
<proteinExistence type="inferred from homology"/>
<gene>
    <name evidence="4" type="primary">bldG_2</name>
    <name evidence="4" type="ORF">GCM10009727_21210</name>
</gene>
<evidence type="ECO:0000256" key="1">
    <source>
        <dbReference type="ARBA" id="ARBA00009013"/>
    </source>
</evidence>
<dbReference type="NCBIfam" id="TIGR00377">
    <property type="entry name" value="ant_ant_sig"/>
    <property type="match status" value="1"/>
</dbReference>
<protein>
    <recommendedName>
        <fullName evidence="2">Anti-sigma factor antagonist</fullName>
    </recommendedName>
</protein>
<reference evidence="4 5" key="1">
    <citation type="journal article" date="2019" name="Int. J. Syst. Evol. Microbiol.">
        <title>The Global Catalogue of Microorganisms (GCM) 10K type strain sequencing project: providing services to taxonomists for standard genome sequencing and annotation.</title>
        <authorList>
            <consortium name="The Broad Institute Genomics Platform"/>
            <consortium name="The Broad Institute Genome Sequencing Center for Infectious Disease"/>
            <person name="Wu L."/>
            <person name="Ma J."/>
        </authorList>
    </citation>
    <scope>NUCLEOTIDE SEQUENCE [LARGE SCALE GENOMIC DNA]</scope>
    <source>
        <strain evidence="4 5">JCM 13850</strain>
    </source>
</reference>
<dbReference type="Pfam" id="PF01740">
    <property type="entry name" value="STAS"/>
    <property type="match status" value="1"/>
</dbReference>